<sequence>MNGDQLKAYRAFKKNVNEELRDVDLLEPVDAAWFHWIQTNFMDVDDESFLELQYRKIMSRDSRREIIPARWNVLRSWWKDDDLTTVLGGALI</sequence>
<dbReference type="AlphaFoldDB" id="A0AAD9X5D1"/>
<organism evidence="1 2">
    <name type="scientific">Dipteronia dyeriana</name>
    <dbReference type="NCBI Taxonomy" id="168575"/>
    <lineage>
        <taxon>Eukaryota</taxon>
        <taxon>Viridiplantae</taxon>
        <taxon>Streptophyta</taxon>
        <taxon>Embryophyta</taxon>
        <taxon>Tracheophyta</taxon>
        <taxon>Spermatophyta</taxon>
        <taxon>Magnoliopsida</taxon>
        <taxon>eudicotyledons</taxon>
        <taxon>Gunneridae</taxon>
        <taxon>Pentapetalae</taxon>
        <taxon>rosids</taxon>
        <taxon>malvids</taxon>
        <taxon>Sapindales</taxon>
        <taxon>Sapindaceae</taxon>
        <taxon>Hippocastanoideae</taxon>
        <taxon>Acereae</taxon>
        <taxon>Dipteronia</taxon>
    </lineage>
</organism>
<evidence type="ECO:0000313" key="2">
    <source>
        <dbReference type="Proteomes" id="UP001280121"/>
    </source>
</evidence>
<accession>A0AAD9X5D1</accession>
<name>A0AAD9X5D1_9ROSI</name>
<dbReference type="EMBL" id="JANJYI010000004">
    <property type="protein sequence ID" value="KAK2653075.1"/>
    <property type="molecule type" value="Genomic_DNA"/>
</dbReference>
<gene>
    <name evidence="1" type="ORF">Ddye_012931</name>
</gene>
<keyword evidence="2" id="KW-1185">Reference proteome</keyword>
<protein>
    <submittedName>
        <fullName evidence="1">Uncharacterized protein</fullName>
    </submittedName>
</protein>
<comment type="caution">
    <text evidence="1">The sequence shown here is derived from an EMBL/GenBank/DDBJ whole genome shotgun (WGS) entry which is preliminary data.</text>
</comment>
<evidence type="ECO:0000313" key="1">
    <source>
        <dbReference type="EMBL" id="KAK2653075.1"/>
    </source>
</evidence>
<dbReference type="Proteomes" id="UP001280121">
    <property type="component" value="Unassembled WGS sequence"/>
</dbReference>
<reference evidence="1" key="1">
    <citation type="journal article" date="2023" name="Plant J.">
        <title>Genome sequences and population genomics provide insights into the demographic history, inbreeding, and mutation load of two 'living fossil' tree species of Dipteronia.</title>
        <authorList>
            <person name="Feng Y."/>
            <person name="Comes H.P."/>
            <person name="Chen J."/>
            <person name="Zhu S."/>
            <person name="Lu R."/>
            <person name="Zhang X."/>
            <person name="Li P."/>
            <person name="Qiu J."/>
            <person name="Olsen K.M."/>
            <person name="Qiu Y."/>
        </authorList>
    </citation>
    <scope>NUCLEOTIDE SEQUENCE</scope>
    <source>
        <strain evidence="1">KIB01</strain>
    </source>
</reference>
<proteinExistence type="predicted"/>